<comment type="cofactor">
    <cofactor evidence="1 3 4">
        <name>pyridoxal 5'-phosphate</name>
        <dbReference type="ChEBI" id="CHEBI:597326"/>
    </cofactor>
</comment>
<dbReference type="InterPro" id="IPR015421">
    <property type="entry name" value="PyrdxlP-dep_Trfase_major"/>
</dbReference>
<dbReference type="InterPro" id="IPR015422">
    <property type="entry name" value="PyrdxlP-dep_Trfase_small"/>
</dbReference>
<reference evidence="5 6" key="1">
    <citation type="submission" date="2020-12" db="EMBL/GenBank/DDBJ databases">
        <title>Novel Thalassolituus-related marine hydrocarbonoclastic bacteria mediated algae-derived hydrocarbons mineralization in twilight zone of the northern South China Sea.</title>
        <authorList>
            <person name="Dong C."/>
        </authorList>
    </citation>
    <scope>NUCLEOTIDE SEQUENCE [LARGE SCALE GENOMIC DNA]</scope>
    <source>
        <strain evidence="5 6">IMCC1826</strain>
    </source>
</reference>
<dbReference type="Proteomes" id="UP000714380">
    <property type="component" value="Unassembled WGS sequence"/>
</dbReference>
<keyword evidence="3" id="KW-0028">Amino-acid biosynthesis</keyword>
<keyword evidence="3" id="KW-0808">Transferase</keyword>
<dbReference type="Gene3D" id="3.90.1150.10">
    <property type="entry name" value="Aspartate Aminotransferase, domain 1"/>
    <property type="match status" value="1"/>
</dbReference>
<dbReference type="EMBL" id="JAEDAH010000013">
    <property type="protein sequence ID" value="MCA6062615.1"/>
    <property type="molecule type" value="Genomic_DNA"/>
</dbReference>
<keyword evidence="6" id="KW-1185">Reference proteome</keyword>
<dbReference type="EC" id="2.5.1.-" evidence="3"/>
<dbReference type="PANTHER" id="PTHR11808:SF80">
    <property type="entry name" value="CYSTATHIONINE GAMMA-LYASE"/>
    <property type="match status" value="1"/>
</dbReference>
<comment type="pathway">
    <text evidence="3">Amino-acid biosynthesis; L-methionine biosynthesis via de novo pathway; L-homocysteine from O-succinyl-L-homoserine: step 1/1.</text>
</comment>
<dbReference type="PROSITE" id="PS00868">
    <property type="entry name" value="CYS_MET_METAB_PP"/>
    <property type="match status" value="1"/>
</dbReference>
<evidence type="ECO:0000256" key="1">
    <source>
        <dbReference type="ARBA" id="ARBA00001933"/>
    </source>
</evidence>
<feature type="modified residue" description="N6-(pyridoxal phosphate)lysine" evidence="3">
    <location>
        <position position="220"/>
    </location>
</feature>
<comment type="similarity">
    <text evidence="3">Belongs to the trans-sulfuration enzymes family. MetZ subfamily.</text>
</comment>
<organism evidence="5 6">
    <name type="scientific">Thalassolituus marinus</name>
    <dbReference type="NCBI Taxonomy" id="671053"/>
    <lineage>
        <taxon>Bacteria</taxon>
        <taxon>Pseudomonadati</taxon>
        <taxon>Pseudomonadota</taxon>
        <taxon>Gammaproteobacteria</taxon>
        <taxon>Oceanospirillales</taxon>
        <taxon>Oceanospirillaceae</taxon>
        <taxon>Thalassolituus</taxon>
    </lineage>
</organism>
<keyword evidence="2 3" id="KW-0663">Pyridoxal phosphate</keyword>
<comment type="caution">
    <text evidence="5">The sequence shown here is derived from an EMBL/GenBank/DDBJ whole genome shotgun (WGS) entry which is preliminary data.</text>
</comment>
<protein>
    <recommendedName>
        <fullName evidence="3">O-succinylhomoserine sulfhydrylase</fullName>
        <shortName evidence="3">OSH sulfhydrylase</shortName>
        <shortName evidence="3">OSHS sulfhydrylase</shortName>
        <ecNumber evidence="3">2.5.1.-</ecNumber>
    </recommendedName>
</protein>
<sequence length="404" mass="43575">MADFSEFNARYQSDLDGCEFETLAVRAGQVRTHECEHGEPIFATSSYVFNSAAEAAARFGGESEGNVYSRYTNPTVRTFEDRLAALEGGEACAATSSGMAAIYAVAIAHLKAGDHVLCSASVFGSTIVLFEKFLRKFNVDIDYVDLLDLNDWQNKIRPQTKMLFLESPSNPLNDVADLAAIAGIAHNAGALFVVDNCFCTPALQQPLKLGADLVVHSATKYIDGQGRCMGGAVVGSAELIEPVIGVLRSAGPTMSPFNAWVFLKGLETLALRMRVHSDNALALAQWLQSHPKVKKVNYCGLADHSGHELAKKQQRMFGGVLSFEVEGGREEAWKVVDATRMISITANLGDAKTTITHPGTTTHGRLSEEERQKAGITQALLRVAVGLENVEDIKRDLAAGLDAL</sequence>
<dbReference type="PANTHER" id="PTHR11808">
    <property type="entry name" value="TRANS-SULFURATION ENZYME FAMILY MEMBER"/>
    <property type="match status" value="1"/>
</dbReference>
<name>A0ABS7ZQJ4_9GAMM</name>
<dbReference type="PIRSF" id="PIRSF001434">
    <property type="entry name" value="CGS"/>
    <property type="match status" value="1"/>
</dbReference>
<keyword evidence="3" id="KW-0486">Methionine biosynthesis</keyword>
<proteinExistence type="inferred from homology"/>
<accession>A0ABS7ZQJ4</accession>
<dbReference type="CDD" id="cd00614">
    <property type="entry name" value="CGS_like"/>
    <property type="match status" value="1"/>
</dbReference>
<comment type="catalytic activity">
    <reaction evidence="3">
        <text>O-succinyl-L-homoserine + hydrogen sulfide = L-homocysteine + succinate</text>
        <dbReference type="Rhea" id="RHEA:27826"/>
        <dbReference type="ChEBI" id="CHEBI:29919"/>
        <dbReference type="ChEBI" id="CHEBI:30031"/>
        <dbReference type="ChEBI" id="CHEBI:57661"/>
        <dbReference type="ChEBI" id="CHEBI:58199"/>
    </reaction>
</comment>
<dbReference type="RefSeq" id="WP_225671802.1">
    <property type="nucleotide sequence ID" value="NZ_JAEDAH010000013.1"/>
</dbReference>
<dbReference type="InterPro" id="IPR054542">
    <property type="entry name" value="Cys_met_metab_PP"/>
</dbReference>
<dbReference type="InterPro" id="IPR006234">
    <property type="entry name" value="O-succ-hSer_sulfhydrylase"/>
</dbReference>
<evidence type="ECO:0000256" key="2">
    <source>
        <dbReference type="ARBA" id="ARBA00022898"/>
    </source>
</evidence>
<comment type="subunit">
    <text evidence="3">Homotetramer.</text>
</comment>
<comment type="function">
    <text evidence="3">Catalyzes the formation of L-homocysteine from O-succinyl-L-homoserine (OSHS) and hydrogen sulfide.</text>
</comment>
<evidence type="ECO:0000313" key="6">
    <source>
        <dbReference type="Proteomes" id="UP000714380"/>
    </source>
</evidence>
<gene>
    <name evidence="3" type="primary">metZ</name>
    <name evidence="5" type="ORF">I9W95_03245</name>
</gene>
<evidence type="ECO:0000256" key="4">
    <source>
        <dbReference type="RuleBase" id="RU362118"/>
    </source>
</evidence>
<dbReference type="SUPFAM" id="SSF53383">
    <property type="entry name" value="PLP-dependent transferases"/>
    <property type="match status" value="1"/>
</dbReference>
<dbReference type="NCBIfam" id="NF006003">
    <property type="entry name" value="PRK08133.1"/>
    <property type="match status" value="1"/>
</dbReference>
<dbReference type="Gene3D" id="3.40.640.10">
    <property type="entry name" value="Type I PLP-dependent aspartate aminotransferase-like (Major domain)"/>
    <property type="match status" value="1"/>
</dbReference>
<dbReference type="InterPro" id="IPR000277">
    <property type="entry name" value="Cys/Met-Metab_PyrdxlP-dep_enz"/>
</dbReference>
<dbReference type="InterPro" id="IPR015424">
    <property type="entry name" value="PyrdxlP-dep_Trfase"/>
</dbReference>
<dbReference type="NCBIfam" id="TIGR01325">
    <property type="entry name" value="O_suc_HS_sulf"/>
    <property type="match status" value="1"/>
</dbReference>
<dbReference type="HAMAP" id="MF_02056">
    <property type="entry name" value="MetZ"/>
    <property type="match status" value="1"/>
</dbReference>
<dbReference type="Pfam" id="PF01053">
    <property type="entry name" value="Cys_Met_Meta_PP"/>
    <property type="match status" value="1"/>
</dbReference>
<evidence type="ECO:0000313" key="5">
    <source>
        <dbReference type="EMBL" id="MCA6062615.1"/>
    </source>
</evidence>
<evidence type="ECO:0000256" key="3">
    <source>
        <dbReference type="HAMAP-Rule" id="MF_02056"/>
    </source>
</evidence>